<dbReference type="Pfam" id="PF07727">
    <property type="entry name" value="RVT_2"/>
    <property type="match status" value="1"/>
</dbReference>
<dbReference type="EMBL" id="JARYMX010000004">
    <property type="protein sequence ID" value="KAJ9552720.1"/>
    <property type="molecule type" value="Genomic_DNA"/>
</dbReference>
<feature type="domain" description="Retroviral polymerase SH3-like" evidence="4">
    <location>
        <begin position="93"/>
        <end position="151"/>
    </location>
</feature>
<dbReference type="InterPro" id="IPR013103">
    <property type="entry name" value="RVT_2"/>
</dbReference>
<dbReference type="SUPFAM" id="SSF53098">
    <property type="entry name" value="Ribonuclease H-like"/>
    <property type="match status" value="1"/>
</dbReference>
<evidence type="ECO:0000259" key="4">
    <source>
        <dbReference type="Pfam" id="PF25597"/>
    </source>
</evidence>
<evidence type="ECO:0000313" key="5">
    <source>
        <dbReference type="EMBL" id="KAJ9552720.1"/>
    </source>
</evidence>
<dbReference type="InterPro" id="IPR057670">
    <property type="entry name" value="SH3_retrovirus"/>
</dbReference>
<dbReference type="GO" id="GO:0046872">
    <property type="term" value="F:metal ion binding"/>
    <property type="evidence" value="ECO:0007669"/>
    <property type="project" value="UniProtKB-KW"/>
</dbReference>
<reference evidence="5" key="1">
    <citation type="submission" date="2023-03" db="EMBL/GenBank/DDBJ databases">
        <title>Chromosome-scale reference genome and RAD-based genetic map of yellow starthistle (Centaurea solstitialis) reveal putative structural variation and QTLs associated with invader traits.</title>
        <authorList>
            <person name="Reatini B."/>
            <person name="Cang F.A."/>
            <person name="Jiang Q."/>
            <person name="Mckibben M.T.W."/>
            <person name="Barker M.S."/>
            <person name="Rieseberg L.H."/>
            <person name="Dlugosch K.M."/>
        </authorList>
    </citation>
    <scope>NUCLEOTIDE SEQUENCE</scope>
    <source>
        <strain evidence="5">CAN-66</strain>
        <tissue evidence="5">Leaf</tissue>
    </source>
</reference>
<evidence type="ECO:0000313" key="6">
    <source>
        <dbReference type="Proteomes" id="UP001172457"/>
    </source>
</evidence>
<evidence type="ECO:0000256" key="1">
    <source>
        <dbReference type="ARBA" id="ARBA00022723"/>
    </source>
</evidence>
<dbReference type="Proteomes" id="UP001172457">
    <property type="component" value="Chromosome 4"/>
</dbReference>
<dbReference type="Pfam" id="PF25597">
    <property type="entry name" value="SH3_retrovirus"/>
    <property type="match status" value="1"/>
</dbReference>
<keyword evidence="1" id="KW-0479">Metal-binding</keyword>
<protein>
    <recommendedName>
        <fullName evidence="7">Reverse transcriptase Ty1/copia-type domain-containing protein</fullName>
    </recommendedName>
</protein>
<evidence type="ECO:0000259" key="3">
    <source>
        <dbReference type="Pfam" id="PF07727"/>
    </source>
</evidence>
<dbReference type="AlphaFoldDB" id="A0AA38T1L5"/>
<comment type="caution">
    <text evidence="5">The sequence shown here is derived from an EMBL/GenBank/DDBJ whole genome shotgun (WGS) entry which is preliminary data.</text>
</comment>
<evidence type="ECO:0000256" key="2">
    <source>
        <dbReference type="ARBA" id="ARBA00022801"/>
    </source>
</evidence>
<sequence length="401" mass="45313">MEVNITITNSTISLLPMEYNSIFHAHTLPNKMGNPMRTLLFHSHIPPTYWVKALNMATHLLNILPSTSIQNETPHFRLFKKHPTYTHLRIFGCLCFPHITTSHKLEPHTIPCVFLGYPTHHGGYRCLDLSSRCIIISRHLVFDKTIFPFGSVTPPSTSPSATTFTDYPSSVPSPTESFNTSIPSQPTHRMTTRARSGIIKPIDHLNLHTSSISPVPRSHLQAMQDPNWQKAMNEEYEALISNGTWTLVPRPLGVNVVRSMWLFRHKHHADGSLACYKARLVANGRNQQQCIDCDETFSPVVKPATIRIVRDPNFPDHAPRAWYHRFASCALQIGFQNSRSDSSLFIYHSQQTTAYLLLYVDDIILTASSSVREFSMMDLGALNYFLGISVVRSSTGLFLSQ</sequence>
<name>A0AA38T1L5_9ASTR</name>
<dbReference type="GO" id="GO:0016787">
    <property type="term" value="F:hydrolase activity"/>
    <property type="evidence" value="ECO:0007669"/>
    <property type="project" value="UniProtKB-KW"/>
</dbReference>
<accession>A0AA38T1L5</accession>
<dbReference type="InterPro" id="IPR012337">
    <property type="entry name" value="RNaseH-like_sf"/>
</dbReference>
<dbReference type="PANTHER" id="PTHR42648:SF26">
    <property type="entry name" value="INTEGRASE CATALYTIC DOMAIN-CONTAINING PROTEIN"/>
    <property type="match status" value="1"/>
</dbReference>
<proteinExistence type="predicted"/>
<organism evidence="5 6">
    <name type="scientific">Centaurea solstitialis</name>
    <name type="common">yellow star-thistle</name>
    <dbReference type="NCBI Taxonomy" id="347529"/>
    <lineage>
        <taxon>Eukaryota</taxon>
        <taxon>Viridiplantae</taxon>
        <taxon>Streptophyta</taxon>
        <taxon>Embryophyta</taxon>
        <taxon>Tracheophyta</taxon>
        <taxon>Spermatophyta</taxon>
        <taxon>Magnoliopsida</taxon>
        <taxon>eudicotyledons</taxon>
        <taxon>Gunneridae</taxon>
        <taxon>Pentapetalae</taxon>
        <taxon>asterids</taxon>
        <taxon>campanulids</taxon>
        <taxon>Asterales</taxon>
        <taxon>Asteraceae</taxon>
        <taxon>Carduoideae</taxon>
        <taxon>Cardueae</taxon>
        <taxon>Centaureinae</taxon>
        <taxon>Centaurea</taxon>
    </lineage>
</organism>
<dbReference type="InterPro" id="IPR039537">
    <property type="entry name" value="Retrotran_Ty1/copia-like"/>
</dbReference>
<gene>
    <name evidence="5" type="ORF">OSB04_016765</name>
</gene>
<feature type="domain" description="Reverse transcriptase Ty1/copia-type" evidence="3">
    <location>
        <begin position="242"/>
        <end position="308"/>
    </location>
</feature>
<keyword evidence="6" id="KW-1185">Reference proteome</keyword>
<evidence type="ECO:0008006" key="7">
    <source>
        <dbReference type="Google" id="ProtNLM"/>
    </source>
</evidence>
<keyword evidence="2" id="KW-0378">Hydrolase</keyword>
<dbReference type="PANTHER" id="PTHR42648">
    <property type="entry name" value="TRANSPOSASE, PUTATIVE-RELATED"/>
    <property type="match status" value="1"/>
</dbReference>